<comment type="caution">
    <text evidence="9">The sequence shown here is derived from an EMBL/GenBank/DDBJ whole genome shotgun (WGS) entry which is preliminary data.</text>
</comment>
<protein>
    <recommendedName>
        <fullName evidence="7">Signal recognition particle subunit SRP14</fullName>
    </recommendedName>
    <alternativeName>
        <fullName evidence="7">Signal recognition particle 14 kDa protein</fullName>
    </alternativeName>
</protein>
<feature type="region of interest" description="Disordered" evidence="8">
    <location>
        <begin position="114"/>
        <end position="142"/>
    </location>
</feature>
<dbReference type="Proteomes" id="UP001320420">
    <property type="component" value="Unassembled WGS sequence"/>
</dbReference>
<feature type="compositionally biased region" description="Basic residues" evidence="8">
    <location>
        <begin position="121"/>
        <end position="134"/>
    </location>
</feature>
<proteinExistence type="inferred from homology"/>
<dbReference type="SUPFAM" id="SSF54762">
    <property type="entry name" value="Signal recognition particle alu RNA binding heterodimer, SRP9/14"/>
    <property type="match status" value="1"/>
</dbReference>
<dbReference type="AlphaFoldDB" id="A0AAN9UQB8"/>
<comment type="similarity">
    <text evidence="2 7">Belongs to the SRP14 family.</text>
</comment>
<dbReference type="EMBL" id="JAKJXP020000041">
    <property type="protein sequence ID" value="KAK7752111.1"/>
    <property type="molecule type" value="Genomic_DNA"/>
</dbReference>
<dbReference type="GO" id="GO:0005786">
    <property type="term" value="C:signal recognition particle, endoplasmic reticulum targeting"/>
    <property type="evidence" value="ECO:0007669"/>
    <property type="project" value="UniProtKB-UniRule"/>
</dbReference>
<dbReference type="InterPro" id="IPR009018">
    <property type="entry name" value="Signal_recog_particle_SRP9/14"/>
</dbReference>
<evidence type="ECO:0000256" key="7">
    <source>
        <dbReference type="RuleBase" id="RU368100"/>
    </source>
</evidence>
<dbReference type="GO" id="GO:0006614">
    <property type="term" value="P:SRP-dependent cotranslational protein targeting to membrane"/>
    <property type="evidence" value="ECO:0007669"/>
    <property type="project" value="UniProtKB-UniRule"/>
</dbReference>
<gene>
    <name evidence="9" type="ORF">SLS62_005854</name>
</gene>
<keyword evidence="5 7" id="KW-0733">Signal recognition particle</keyword>
<dbReference type="InterPro" id="IPR003210">
    <property type="entry name" value="Signal_recog_particle_SRP14"/>
</dbReference>
<dbReference type="GO" id="GO:0030942">
    <property type="term" value="F:endoplasmic reticulum signal peptide binding"/>
    <property type="evidence" value="ECO:0007669"/>
    <property type="project" value="UniProtKB-UniRule"/>
</dbReference>
<accession>A0AAN9UQB8</accession>
<keyword evidence="6 7" id="KW-0687">Ribonucleoprotein</keyword>
<comment type="subcellular location">
    <subcellularLocation>
        <location evidence="1 7">Cytoplasm</location>
    </subcellularLocation>
</comment>
<evidence type="ECO:0000313" key="10">
    <source>
        <dbReference type="Proteomes" id="UP001320420"/>
    </source>
</evidence>
<keyword evidence="10" id="KW-1185">Reference proteome</keyword>
<dbReference type="Gene3D" id="3.30.720.10">
    <property type="entry name" value="Signal recognition particle alu RNA binding heterodimer, srp9/1"/>
    <property type="match status" value="1"/>
</dbReference>
<dbReference type="Pfam" id="PF02290">
    <property type="entry name" value="SRP14"/>
    <property type="match status" value="1"/>
</dbReference>
<dbReference type="GO" id="GO:0008312">
    <property type="term" value="F:7S RNA binding"/>
    <property type="evidence" value="ECO:0007669"/>
    <property type="project" value="UniProtKB-UniRule"/>
</dbReference>
<comment type="function">
    <text evidence="7">Component of the signal recognition particle (SRP) complex, a ribonucleoprotein complex that mediates the cotranslational targeting of secretory and membrane proteins to the endoplasmic reticulum (ER).</text>
</comment>
<keyword evidence="3 7" id="KW-0963">Cytoplasm</keyword>
<sequence length="142" mass="15434">MAPLSNDEFFAKLVELFDSRKGKDHGSIFLTQKRLSYDQPTAPSLPEDQATDETTAAAAFPDQRPPQPLPVLVRATNGKSKERRKDKVKLSTVVRADALPGFFERYADVCKAGMTTLKPRDRSKRKGKAKKKKAGGGGGGGS</sequence>
<evidence type="ECO:0000256" key="3">
    <source>
        <dbReference type="ARBA" id="ARBA00022490"/>
    </source>
</evidence>
<evidence type="ECO:0000313" key="9">
    <source>
        <dbReference type="EMBL" id="KAK7752111.1"/>
    </source>
</evidence>
<evidence type="ECO:0000256" key="1">
    <source>
        <dbReference type="ARBA" id="ARBA00004496"/>
    </source>
</evidence>
<dbReference type="PANTHER" id="PTHR12013">
    <property type="entry name" value="SIGNAL RECOGNITION PARTICLE 14 KD PROTEIN"/>
    <property type="match status" value="1"/>
</dbReference>
<reference evidence="9 10" key="1">
    <citation type="submission" date="2024-02" db="EMBL/GenBank/DDBJ databases">
        <title>De novo assembly and annotation of 12 fungi associated with fruit tree decline syndrome in Ontario, Canada.</title>
        <authorList>
            <person name="Sulman M."/>
            <person name="Ellouze W."/>
            <person name="Ilyukhin E."/>
        </authorList>
    </citation>
    <scope>NUCLEOTIDE SEQUENCE [LARGE SCALE GENOMIC DNA]</scope>
    <source>
        <strain evidence="9 10">M11/M66-122</strain>
    </source>
</reference>
<keyword evidence="4 7" id="KW-0694">RNA-binding</keyword>
<evidence type="ECO:0000256" key="5">
    <source>
        <dbReference type="ARBA" id="ARBA00023135"/>
    </source>
</evidence>
<evidence type="ECO:0000256" key="6">
    <source>
        <dbReference type="ARBA" id="ARBA00023274"/>
    </source>
</evidence>
<comment type="subunit">
    <text evidence="7">Component of a fungal signal recognition particle (SRP) complex that consists of a 7SL RNA molecule (scR1) and at least six protein subunits: SRP72, SRP68, SRP54, SEC65, SRP21 and SRP14.</text>
</comment>
<evidence type="ECO:0000256" key="4">
    <source>
        <dbReference type="ARBA" id="ARBA00022884"/>
    </source>
</evidence>
<evidence type="ECO:0000256" key="2">
    <source>
        <dbReference type="ARBA" id="ARBA00010349"/>
    </source>
</evidence>
<organism evidence="9 10">
    <name type="scientific">Diatrype stigma</name>
    <dbReference type="NCBI Taxonomy" id="117547"/>
    <lineage>
        <taxon>Eukaryota</taxon>
        <taxon>Fungi</taxon>
        <taxon>Dikarya</taxon>
        <taxon>Ascomycota</taxon>
        <taxon>Pezizomycotina</taxon>
        <taxon>Sordariomycetes</taxon>
        <taxon>Xylariomycetidae</taxon>
        <taxon>Xylariales</taxon>
        <taxon>Diatrypaceae</taxon>
        <taxon>Diatrype</taxon>
    </lineage>
</organism>
<name>A0AAN9UQB8_9PEZI</name>
<evidence type="ECO:0000256" key="8">
    <source>
        <dbReference type="SAM" id="MobiDB-lite"/>
    </source>
</evidence>